<dbReference type="Proteomes" id="UP000299102">
    <property type="component" value="Unassembled WGS sequence"/>
</dbReference>
<organism evidence="2 3">
    <name type="scientific">Eumeta variegata</name>
    <name type="common">Bagworm moth</name>
    <name type="synonym">Eumeta japonica</name>
    <dbReference type="NCBI Taxonomy" id="151549"/>
    <lineage>
        <taxon>Eukaryota</taxon>
        <taxon>Metazoa</taxon>
        <taxon>Ecdysozoa</taxon>
        <taxon>Arthropoda</taxon>
        <taxon>Hexapoda</taxon>
        <taxon>Insecta</taxon>
        <taxon>Pterygota</taxon>
        <taxon>Neoptera</taxon>
        <taxon>Endopterygota</taxon>
        <taxon>Lepidoptera</taxon>
        <taxon>Glossata</taxon>
        <taxon>Ditrysia</taxon>
        <taxon>Tineoidea</taxon>
        <taxon>Psychidae</taxon>
        <taxon>Oiketicinae</taxon>
        <taxon>Eumeta</taxon>
    </lineage>
</organism>
<reference evidence="2 3" key="1">
    <citation type="journal article" date="2019" name="Commun. Biol.">
        <title>The bagworm genome reveals a unique fibroin gene that provides high tensile strength.</title>
        <authorList>
            <person name="Kono N."/>
            <person name="Nakamura H."/>
            <person name="Ohtoshi R."/>
            <person name="Tomita M."/>
            <person name="Numata K."/>
            <person name="Arakawa K."/>
        </authorList>
    </citation>
    <scope>NUCLEOTIDE SEQUENCE [LARGE SCALE GENOMIC DNA]</scope>
</reference>
<dbReference type="AlphaFoldDB" id="A0A4C1WVV0"/>
<name>A0A4C1WVV0_EUMVA</name>
<dbReference type="EMBL" id="BGZK01000669">
    <property type="protein sequence ID" value="GBP55461.1"/>
    <property type="molecule type" value="Genomic_DNA"/>
</dbReference>
<evidence type="ECO:0000256" key="1">
    <source>
        <dbReference type="SAM" id="MobiDB-lite"/>
    </source>
</evidence>
<keyword evidence="3" id="KW-1185">Reference proteome</keyword>
<accession>A0A4C1WVV0</accession>
<feature type="region of interest" description="Disordered" evidence="1">
    <location>
        <begin position="117"/>
        <end position="146"/>
    </location>
</feature>
<protein>
    <submittedName>
        <fullName evidence="2">Uncharacterized protein</fullName>
    </submittedName>
</protein>
<evidence type="ECO:0000313" key="2">
    <source>
        <dbReference type="EMBL" id="GBP55461.1"/>
    </source>
</evidence>
<comment type="caution">
    <text evidence="2">The sequence shown here is derived from an EMBL/GenBank/DDBJ whole genome shotgun (WGS) entry which is preliminary data.</text>
</comment>
<evidence type="ECO:0000313" key="3">
    <source>
        <dbReference type="Proteomes" id="UP000299102"/>
    </source>
</evidence>
<gene>
    <name evidence="2" type="ORF">EVAR_42637_1</name>
</gene>
<sequence length="146" mass="16446">MVPESCGQVLPQRVFLCCNALSVEVYTYPTIQGHNCCRYRHTKAQCRSHSRYFKCGKAHMWESCSMKEDEVSCLHYSDLHTATSKYCSELDRQKSFKISMAEDSIFYSERFSPPALIGPPTTDGSPSEAPDSGARYGAVRPMSKII</sequence>
<proteinExistence type="predicted"/>
<dbReference type="OrthoDB" id="6931295at2759"/>